<dbReference type="Pfam" id="PF17203">
    <property type="entry name" value="sCache_3_2"/>
    <property type="match status" value="1"/>
</dbReference>
<dbReference type="InterPro" id="IPR036890">
    <property type="entry name" value="HATPase_C_sf"/>
</dbReference>
<name>A0A9X8WGY0_9BACI</name>
<evidence type="ECO:0000256" key="9">
    <source>
        <dbReference type="ARBA" id="ARBA00022777"/>
    </source>
</evidence>
<evidence type="ECO:0000256" key="12">
    <source>
        <dbReference type="ARBA" id="ARBA00023012"/>
    </source>
</evidence>
<dbReference type="PRINTS" id="PR00344">
    <property type="entry name" value="BCTRLSENSOR"/>
</dbReference>
<keyword evidence="9 16" id="KW-0418">Kinase</keyword>
<comment type="caution">
    <text evidence="16">The sequence shown here is derived from an EMBL/GenBank/DDBJ whole genome shotgun (WGS) entry which is preliminary data.</text>
</comment>
<keyword evidence="10" id="KW-0067">ATP-binding</keyword>
<dbReference type="SUPFAM" id="SSF55890">
    <property type="entry name" value="Sporulation response regulatory protein Spo0B"/>
    <property type="match status" value="1"/>
</dbReference>
<keyword evidence="6" id="KW-0808">Transferase</keyword>
<feature type="transmembrane region" description="Helical" evidence="14">
    <location>
        <begin position="175"/>
        <end position="194"/>
    </location>
</feature>
<feature type="domain" description="Histidine kinase" evidence="15">
    <location>
        <begin position="334"/>
        <end position="529"/>
    </location>
</feature>
<dbReference type="InterPro" id="IPR016120">
    <property type="entry name" value="Sig_transdc_His_kin_SpoOB"/>
</dbReference>
<dbReference type="Pfam" id="PF14689">
    <property type="entry name" value="SPOB_a"/>
    <property type="match status" value="1"/>
</dbReference>
<evidence type="ECO:0000256" key="7">
    <source>
        <dbReference type="ARBA" id="ARBA00022692"/>
    </source>
</evidence>
<dbReference type="InterPro" id="IPR029151">
    <property type="entry name" value="Sensor-like_sf"/>
</dbReference>
<evidence type="ECO:0000256" key="8">
    <source>
        <dbReference type="ARBA" id="ARBA00022741"/>
    </source>
</evidence>
<evidence type="ECO:0000259" key="15">
    <source>
        <dbReference type="PROSITE" id="PS50109"/>
    </source>
</evidence>
<evidence type="ECO:0000256" key="4">
    <source>
        <dbReference type="ARBA" id="ARBA00022475"/>
    </source>
</evidence>
<dbReference type="EMBL" id="FTMX01000001">
    <property type="protein sequence ID" value="SIQ05831.1"/>
    <property type="molecule type" value="Genomic_DNA"/>
</dbReference>
<keyword evidence="7 14" id="KW-0812">Transmembrane</keyword>
<dbReference type="AlphaFoldDB" id="A0A9X8WGY0"/>
<evidence type="ECO:0000256" key="1">
    <source>
        <dbReference type="ARBA" id="ARBA00000085"/>
    </source>
</evidence>
<dbReference type="Pfam" id="PF02518">
    <property type="entry name" value="HATPase_c"/>
    <property type="match status" value="1"/>
</dbReference>
<evidence type="ECO:0000256" key="10">
    <source>
        <dbReference type="ARBA" id="ARBA00022840"/>
    </source>
</evidence>
<dbReference type="InterPro" id="IPR033463">
    <property type="entry name" value="sCache_3"/>
</dbReference>
<evidence type="ECO:0000256" key="5">
    <source>
        <dbReference type="ARBA" id="ARBA00022553"/>
    </source>
</evidence>
<dbReference type="GO" id="GO:0005886">
    <property type="term" value="C:plasma membrane"/>
    <property type="evidence" value="ECO:0007669"/>
    <property type="project" value="UniProtKB-SubCell"/>
</dbReference>
<evidence type="ECO:0000313" key="17">
    <source>
        <dbReference type="Proteomes" id="UP000185829"/>
    </source>
</evidence>
<evidence type="ECO:0000256" key="6">
    <source>
        <dbReference type="ARBA" id="ARBA00022679"/>
    </source>
</evidence>
<dbReference type="SUPFAM" id="SSF55874">
    <property type="entry name" value="ATPase domain of HSP90 chaperone/DNA topoisomerase II/histidine kinase"/>
    <property type="match status" value="1"/>
</dbReference>
<evidence type="ECO:0000256" key="2">
    <source>
        <dbReference type="ARBA" id="ARBA00004651"/>
    </source>
</evidence>
<keyword evidence="5" id="KW-0597">Phosphoprotein</keyword>
<evidence type="ECO:0000256" key="14">
    <source>
        <dbReference type="SAM" id="Phobius"/>
    </source>
</evidence>
<evidence type="ECO:0000256" key="11">
    <source>
        <dbReference type="ARBA" id="ARBA00022989"/>
    </source>
</evidence>
<keyword evidence="12" id="KW-0902">Two-component regulatory system</keyword>
<dbReference type="InterPro" id="IPR005467">
    <property type="entry name" value="His_kinase_dom"/>
</dbReference>
<dbReference type="SUPFAM" id="SSF103190">
    <property type="entry name" value="Sensory domain-like"/>
    <property type="match status" value="1"/>
</dbReference>
<dbReference type="Gene3D" id="3.30.565.10">
    <property type="entry name" value="Histidine kinase-like ATPase, C-terminal domain"/>
    <property type="match status" value="1"/>
</dbReference>
<evidence type="ECO:0000256" key="3">
    <source>
        <dbReference type="ARBA" id="ARBA00012438"/>
    </source>
</evidence>
<dbReference type="GO" id="GO:0000155">
    <property type="term" value="F:phosphorelay sensor kinase activity"/>
    <property type="evidence" value="ECO:0007669"/>
    <property type="project" value="InterPro"/>
</dbReference>
<keyword evidence="13 14" id="KW-0472">Membrane</keyword>
<gene>
    <name evidence="16" type="ORF">SAMN05878482_101216</name>
</gene>
<dbReference type="PANTHER" id="PTHR43547">
    <property type="entry name" value="TWO-COMPONENT HISTIDINE KINASE"/>
    <property type="match status" value="1"/>
</dbReference>
<dbReference type="GO" id="GO:0005524">
    <property type="term" value="F:ATP binding"/>
    <property type="evidence" value="ECO:0007669"/>
    <property type="project" value="UniProtKB-KW"/>
</dbReference>
<evidence type="ECO:0000256" key="13">
    <source>
        <dbReference type="ARBA" id="ARBA00023136"/>
    </source>
</evidence>
<comment type="subcellular location">
    <subcellularLocation>
        <location evidence="2">Cell membrane</location>
        <topology evidence="2">Multi-pass membrane protein</topology>
    </subcellularLocation>
</comment>
<dbReference type="EC" id="2.7.13.3" evidence="3"/>
<dbReference type="InterPro" id="IPR039506">
    <property type="entry name" value="SPOB_a"/>
</dbReference>
<feature type="transmembrane region" description="Helical" evidence="14">
    <location>
        <begin position="12"/>
        <end position="36"/>
    </location>
</feature>
<sequence length="535" mass="59836">MEFKIRVNLLTQMTLLIIFVVFISTLLVSLLFSTLLEDIVENQMGKQAMTVAKLAAQNPTIIRAFNDNRPSEVIQPASEMIRQTTGADYVTIANHKGLRYSHPNPEYIGKPTATSNDAVLIEHKSIIYQGNGISGPAIKAKAPIWNDKGEVIGVSSVGFLVENVQDQLSDYKMKIIHLSLIPIGVGILWAIFIARRLKKLILGLEPEEISFLFQEREATLDAIRYATITINIEKQVTSMNKRARELFHDHQLMVGKRVVNGHLEKLIKIVISTKEGQFNRKLLLGQQLYILDLSPILNHNDVRGIVLTIRTVSEIEQLTNEFSEIKAFSENMRAQNHEFLNKLNTIYGLLSLKQYDRALNIISSEVRERQDIISFLMSSVKDPLIAACLLGKINRSKELQVILEIEQESNLNSSLKPEDSHHLVSVIGNVIDNAMEAARQKNKNEGKVKVSFTDLGNEIIFDIEDNGPGIPHAMEDIIFTDGYTTKNGENHGIGLAIVKNSIGLLSGEIYIGQSYLGGARFTITFPKDIKAEKEA</sequence>
<keyword evidence="8" id="KW-0547">Nucleotide-binding</keyword>
<organism evidence="16 17">
    <name type="scientific">Peribacillus simplex</name>
    <dbReference type="NCBI Taxonomy" id="1478"/>
    <lineage>
        <taxon>Bacteria</taxon>
        <taxon>Bacillati</taxon>
        <taxon>Bacillota</taxon>
        <taxon>Bacilli</taxon>
        <taxon>Bacillales</taxon>
        <taxon>Bacillaceae</taxon>
        <taxon>Peribacillus</taxon>
    </lineage>
</organism>
<dbReference type="Gene3D" id="1.10.287.130">
    <property type="match status" value="1"/>
</dbReference>
<dbReference type="InterPro" id="IPR004358">
    <property type="entry name" value="Sig_transdc_His_kin-like_C"/>
</dbReference>
<dbReference type="InterPro" id="IPR003594">
    <property type="entry name" value="HATPase_dom"/>
</dbReference>
<reference evidence="16 17" key="1">
    <citation type="submission" date="2017-01" db="EMBL/GenBank/DDBJ databases">
        <authorList>
            <person name="Varghese N."/>
            <person name="Submissions S."/>
        </authorList>
    </citation>
    <scope>NUCLEOTIDE SEQUENCE [LARGE SCALE GENOMIC DNA]</scope>
    <source>
        <strain evidence="16 17">RUG2-6</strain>
    </source>
</reference>
<dbReference type="PANTHER" id="PTHR43547:SF3">
    <property type="entry name" value="SENSOR PROTEIN CITS"/>
    <property type="match status" value="1"/>
</dbReference>
<dbReference type="Gene3D" id="3.30.450.20">
    <property type="entry name" value="PAS domain"/>
    <property type="match status" value="2"/>
</dbReference>
<keyword evidence="4" id="KW-1003">Cell membrane</keyword>
<evidence type="ECO:0000313" key="16">
    <source>
        <dbReference type="EMBL" id="SIQ05831.1"/>
    </source>
</evidence>
<keyword evidence="11 14" id="KW-1133">Transmembrane helix</keyword>
<dbReference type="PROSITE" id="PS50109">
    <property type="entry name" value="HIS_KIN"/>
    <property type="match status" value="1"/>
</dbReference>
<comment type="catalytic activity">
    <reaction evidence="1">
        <text>ATP + protein L-histidine = ADP + protein N-phospho-L-histidine.</text>
        <dbReference type="EC" id="2.7.13.3"/>
    </reaction>
</comment>
<protein>
    <recommendedName>
        <fullName evidence="3">histidine kinase</fullName>
        <ecNumber evidence="3">2.7.13.3</ecNumber>
    </recommendedName>
</protein>
<accession>A0A9X8WGY0</accession>
<dbReference type="SMART" id="SM00387">
    <property type="entry name" value="HATPase_c"/>
    <property type="match status" value="1"/>
</dbReference>
<proteinExistence type="predicted"/>
<dbReference type="Proteomes" id="UP000185829">
    <property type="component" value="Unassembled WGS sequence"/>
</dbReference>